<dbReference type="WBParaSite" id="TTAC_0000793901-mRNA-1">
    <property type="protein sequence ID" value="TTAC_0000793901-mRNA-1"/>
    <property type="gene ID" value="TTAC_0000793901"/>
</dbReference>
<dbReference type="PANTHER" id="PTHR10539:SF0">
    <property type="entry name" value="26S PROTEASOME NON-ATPASE REGULATORY SUBUNIT 13"/>
    <property type="match status" value="1"/>
</dbReference>
<comment type="similarity">
    <text evidence="2">Belongs to the proteasome subunit S11 family.</text>
</comment>
<dbReference type="InterPro" id="IPR035298">
    <property type="entry name" value="PSMD13"/>
</dbReference>
<comment type="function">
    <text evidence="1">Component of the 26S proteasome, a multiprotein complex involved in the ATP-dependent degradation of ubiquitinated proteins. This complex plays a key role in the maintenance of protein homeostasis by removing misfolded or damaged proteins, which could impair cellular functions, and by removing proteins whose functions are no longer required. Therefore, the proteasome participates in numerous cellular processes, including cell cycle progression, apoptosis, or DNA damage repair.</text>
</comment>
<dbReference type="Pfam" id="PF18261">
    <property type="entry name" value="Rpn9_C"/>
    <property type="match status" value="1"/>
</dbReference>
<dbReference type="InterPro" id="IPR054179">
    <property type="entry name" value="PSD13_N"/>
</dbReference>
<dbReference type="GO" id="GO:0005198">
    <property type="term" value="F:structural molecule activity"/>
    <property type="evidence" value="ECO:0007669"/>
    <property type="project" value="TreeGrafter"/>
</dbReference>
<dbReference type="PANTHER" id="PTHR10539">
    <property type="entry name" value="26S PROTEASOME NON-ATPASE REGULATORY SUBUNIT 13"/>
    <property type="match status" value="1"/>
</dbReference>
<dbReference type="InterPro" id="IPR000717">
    <property type="entry name" value="PCI_dom"/>
</dbReference>
<dbReference type="InterPro" id="IPR036390">
    <property type="entry name" value="WH_DNA-bd_sf"/>
</dbReference>
<dbReference type="SMART" id="SM00088">
    <property type="entry name" value="PINT"/>
    <property type="match status" value="1"/>
</dbReference>
<dbReference type="SUPFAM" id="SSF46785">
    <property type="entry name" value="Winged helix' DNA-binding domain"/>
    <property type="match status" value="1"/>
</dbReference>
<evidence type="ECO:0000256" key="1">
    <source>
        <dbReference type="ARBA" id="ARBA00002362"/>
    </source>
</evidence>
<dbReference type="AlphaFoldDB" id="A0A158RES2"/>
<dbReference type="Pfam" id="PF01399">
    <property type="entry name" value="PCI"/>
    <property type="match status" value="1"/>
</dbReference>
<name>A0A158RES2_HYDTA</name>
<accession>A0A158RES2</accession>
<dbReference type="GO" id="GO:0006511">
    <property type="term" value="P:ubiquitin-dependent protein catabolic process"/>
    <property type="evidence" value="ECO:0007669"/>
    <property type="project" value="TreeGrafter"/>
</dbReference>
<evidence type="ECO:0000259" key="9">
    <source>
        <dbReference type="PROSITE" id="PS50250"/>
    </source>
</evidence>
<evidence type="ECO:0000256" key="2">
    <source>
        <dbReference type="ARBA" id="ARBA00006207"/>
    </source>
</evidence>
<proteinExistence type="inferred from homology"/>
<evidence type="ECO:0000256" key="8">
    <source>
        <dbReference type="ARBA" id="ARBA00032323"/>
    </source>
</evidence>
<organism evidence="10">
    <name type="scientific">Hydatigena taeniaeformis</name>
    <name type="common">Feline tapeworm</name>
    <name type="synonym">Taenia taeniaeformis</name>
    <dbReference type="NCBI Taxonomy" id="6205"/>
    <lineage>
        <taxon>Eukaryota</taxon>
        <taxon>Metazoa</taxon>
        <taxon>Spiralia</taxon>
        <taxon>Lophotrochozoa</taxon>
        <taxon>Platyhelminthes</taxon>
        <taxon>Cestoda</taxon>
        <taxon>Eucestoda</taxon>
        <taxon>Cyclophyllidea</taxon>
        <taxon>Taeniidae</taxon>
        <taxon>Hydatigera</taxon>
    </lineage>
</organism>
<evidence type="ECO:0000256" key="4">
    <source>
        <dbReference type="ARBA" id="ARBA00015732"/>
    </source>
</evidence>
<keyword evidence="5" id="KW-0647">Proteasome</keyword>
<evidence type="ECO:0000256" key="7">
    <source>
        <dbReference type="ARBA" id="ARBA00031303"/>
    </source>
</evidence>
<evidence type="ECO:0000256" key="3">
    <source>
        <dbReference type="ARBA" id="ARBA00011441"/>
    </source>
</evidence>
<feature type="domain" description="PCI" evidence="9">
    <location>
        <begin position="165"/>
        <end position="336"/>
    </location>
</feature>
<evidence type="ECO:0000313" key="10">
    <source>
        <dbReference type="WBParaSite" id="TTAC_0000793901-mRNA-1"/>
    </source>
</evidence>
<sequence>LLGMEYLDARIKNSKSFRDDWTHIRDLYSRKLWHQLTLQVLESLNKPGFTASLDLNEVVIDLIDMIGNDRINPLSLAEILVPMSNEMIRKAQLNFWRIIGTNMNDEALILAQSTIGMVRLLVLHDLPGARDIIEATGDILSKIDGVTPVHSRYYRMSSQYFKVNIDFGHYQEALRFLGCTDLSELSESEKQDWAFSIGLAALLGRNVYNFGELISHEILETLRSKPDMAWLVDMLHAFNKGDLDTIMQLRPQWSAVKDLAEACELLQEKAILLALMEMFFRRPPNQRTVSFAEIAAATKSPLDKVESIVMRALSLNLMKGRIDEVNQKVTLTWLQPRVLDLDQITSMANRLTEWQKSVTTARDLVSVDAKKLLV</sequence>
<protein>
    <recommendedName>
        <fullName evidence="4">26S proteasome non-ATPase regulatory subunit 13</fullName>
    </recommendedName>
    <alternativeName>
        <fullName evidence="6">26S proteasome regulatory subunit RPN9</fullName>
    </alternativeName>
    <alternativeName>
        <fullName evidence="8">26S proteasome regulatory subunit S11</fullName>
    </alternativeName>
    <alternativeName>
        <fullName evidence="7">26S proteasome regulatory subunit p40.5</fullName>
    </alternativeName>
</protein>
<dbReference type="GO" id="GO:0005829">
    <property type="term" value="C:cytosol"/>
    <property type="evidence" value="ECO:0007669"/>
    <property type="project" value="TreeGrafter"/>
</dbReference>
<evidence type="ECO:0000256" key="5">
    <source>
        <dbReference type="ARBA" id="ARBA00022942"/>
    </source>
</evidence>
<dbReference type="Pfam" id="PF22037">
    <property type="entry name" value="PSD13_N"/>
    <property type="match status" value="1"/>
</dbReference>
<comment type="subunit">
    <text evidence="3">Component of the 19S proteasome regulatory particle complex. The 26S proteasome consists of a 20S core particle (CP) and two 19S regulatory subunits (RP). The regulatory particle is made of a lid composed of 9 subunits including PSMD13, a base containing 6 ATPases and few additional components.</text>
</comment>
<dbReference type="GO" id="GO:0008541">
    <property type="term" value="C:proteasome regulatory particle, lid subcomplex"/>
    <property type="evidence" value="ECO:0007669"/>
    <property type="project" value="TreeGrafter"/>
</dbReference>
<dbReference type="STRING" id="6205.A0A158RES2"/>
<dbReference type="InterPro" id="IPR040798">
    <property type="entry name" value="Rpn9_C"/>
</dbReference>
<evidence type="ECO:0000256" key="6">
    <source>
        <dbReference type="ARBA" id="ARBA00029749"/>
    </source>
</evidence>
<dbReference type="PROSITE" id="PS50250">
    <property type="entry name" value="PCI"/>
    <property type="match status" value="1"/>
</dbReference>
<reference evidence="10" key="1">
    <citation type="submission" date="2016-04" db="UniProtKB">
        <authorList>
            <consortium name="WormBaseParasite"/>
        </authorList>
    </citation>
    <scope>IDENTIFICATION</scope>
</reference>
<dbReference type="GO" id="GO:0005634">
    <property type="term" value="C:nucleus"/>
    <property type="evidence" value="ECO:0007669"/>
    <property type="project" value="TreeGrafter"/>
</dbReference>